<proteinExistence type="predicted"/>
<dbReference type="EMBL" id="PFFQ01000012">
    <property type="protein sequence ID" value="PIW18590.1"/>
    <property type="molecule type" value="Genomic_DNA"/>
</dbReference>
<protein>
    <submittedName>
        <fullName evidence="2">Gas vesicle protein</fullName>
    </submittedName>
</protein>
<dbReference type="InterPro" id="IPR052928">
    <property type="entry name" value="Desiccation-related_membrane"/>
</dbReference>
<dbReference type="InterPro" id="IPR024623">
    <property type="entry name" value="YtxH"/>
</dbReference>
<evidence type="ECO:0000256" key="1">
    <source>
        <dbReference type="SAM" id="MobiDB-lite"/>
    </source>
</evidence>
<dbReference type="AlphaFoldDB" id="A0A2M7G908"/>
<dbReference type="PANTHER" id="PTHR35792:SF1">
    <property type="entry name" value="SLL0268 PROTEIN"/>
    <property type="match status" value="1"/>
</dbReference>
<evidence type="ECO:0000313" key="3">
    <source>
        <dbReference type="Proteomes" id="UP000231019"/>
    </source>
</evidence>
<feature type="compositionally biased region" description="Basic and acidic residues" evidence="1">
    <location>
        <begin position="99"/>
        <end position="108"/>
    </location>
</feature>
<organism evidence="2 3">
    <name type="scientific">bacterium (Candidatus Blackallbacteria) CG17_big_fil_post_rev_8_21_14_2_50_48_46</name>
    <dbReference type="NCBI Taxonomy" id="2014261"/>
    <lineage>
        <taxon>Bacteria</taxon>
        <taxon>Candidatus Blackallbacteria</taxon>
    </lineage>
</organism>
<dbReference type="Proteomes" id="UP000231019">
    <property type="component" value="Unassembled WGS sequence"/>
</dbReference>
<sequence length="118" mass="12798">MSRAKTGKSRRKGRFFPFLIGFLLGAAAGGAVGLLLAPRSGAESRHLLSENLNQRREGASKVVNETRHQAQKNSGDLLSQVQERWSLLLGALQAGKQAAREKHQELRQKQSAPKGGKA</sequence>
<feature type="region of interest" description="Disordered" evidence="1">
    <location>
        <begin position="55"/>
        <end position="76"/>
    </location>
</feature>
<feature type="region of interest" description="Disordered" evidence="1">
    <location>
        <begin position="99"/>
        <end position="118"/>
    </location>
</feature>
<dbReference type="Pfam" id="PF12732">
    <property type="entry name" value="YtxH"/>
    <property type="match status" value="1"/>
</dbReference>
<accession>A0A2M7G908</accession>
<evidence type="ECO:0000313" key="2">
    <source>
        <dbReference type="EMBL" id="PIW18590.1"/>
    </source>
</evidence>
<dbReference type="PANTHER" id="PTHR35792">
    <property type="entry name" value="GENERAL STRESS PROTEIN"/>
    <property type="match status" value="1"/>
</dbReference>
<reference evidence="2 3" key="1">
    <citation type="submission" date="2017-09" db="EMBL/GenBank/DDBJ databases">
        <title>Depth-based differentiation of microbial function through sediment-hosted aquifers and enrichment of novel symbionts in the deep terrestrial subsurface.</title>
        <authorList>
            <person name="Probst A.J."/>
            <person name="Ladd B."/>
            <person name="Jarett J.K."/>
            <person name="Geller-Mcgrath D.E."/>
            <person name="Sieber C.M."/>
            <person name="Emerson J.B."/>
            <person name="Anantharaman K."/>
            <person name="Thomas B.C."/>
            <person name="Malmstrom R."/>
            <person name="Stieglmeier M."/>
            <person name="Klingl A."/>
            <person name="Woyke T."/>
            <person name="Ryan C.M."/>
            <person name="Banfield J.F."/>
        </authorList>
    </citation>
    <scope>NUCLEOTIDE SEQUENCE [LARGE SCALE GENOMIC DNA]</scope>
    <source>
        <strain evidence="2">CG17_big_fil_post_rev_8_21_14_2_50_48_46</strain>
    </source>
</reference>
<name>A0A2M7G908_9BACT</name>
<feature type="compositionally biased region" description="Basic and acidic residues" evidence="1">
    <location>
        <begin position="55"/>
        <end position="68"/>
    </location>
</feature>
<comment type="caution">
    <text evidence="2">The sequence shown here is derived from an EMBL/GenBank/DDBJ whole genome shotgun (WGS) entry which is preliminary data.</text>
</comment>
<gene>
    <name evidence="2" type="ORF">COW36_04680</name>
</gene>